<reference evidence="4" key="1">
    <citation type="submission" date="2016-04" db="EMBL/GenBank/DDBJ databases">
        <authorList>
            <person name="Nguyen H.D."/>
            <person name="Kesanakurti P."/>
            <person name="Cullis J."/>
            <person name="Levesque C.A."/>
            <person name="Hambleton S."/>
        </authorList>
    </citation>
    <scope>NUCLEOTIDE SEQUENCE</scope>
    <source>
        <strain evidence="4">DAOMC 238032</strain>
    </source>
</reference>
<evidence type="ECO:0000313" key="3">
    <source>
        <dbReference type="EMBL" id="CAD6895874.1"/>
    </source>
</evidence>
<keyword evidence="2" id="KW-0812">Transmembrane</keyword>
<organism evidence="4 5">
    <name type="scientific">Tilletia caries</name>
    <name type="common">wheat bunt fungus</name>
    <dbReference type="NCBI Taxonomy" id="13290"/>
    <lineage>
        <taxon>Eukaryota</taxon>
        <taxon>Fungi</taxon>
        <taxon>Dikarya</taxon>
        <taxon>Basidiomycota</taxon>
        <taxon>Ustilaginomycotina</taxon>
        <taxon>Exobasidiomycetes</taxon>
        <taxon>Tilletiales</taxon>
        <taxon>Tilletiaceae</taxon>
        <taxon>Tilletia</taxon>
    </lineage>
</organism>
<feature type="compositionally biased region" description="Low complexity" evidence="1">
    <location>
        <begin position="68"/>
        <end position="78"/>
    </location>
</feature>
<evidence type="ECO:0000256" key="1">
    <source>
        <dbReference type="SAM" id="MobiDB-lite"/>
    </source>
</evidence>
<gene>
    <name evidence="4" type="ORF">A4X03_0g2722</name>
    <name evidence="3" type="ORF">JKIAZH3_G9919</name>
</gene>
<keyword evidence="2" id="KW-1133">Transmembrane helix</keyword>
<dbReference type="EMBL" id="LWDD02000278">
    <property type="protein sequence ID" value="KAE8262092.1"/>
    <property type="molecule type" value="Genomic_DNA"/>
</dbReference>
<dbReference type="GO" id="GO:0033617">
    <property type="term" value="P:mitochondrial respiratory chain complex IV assembly"/>
    <property type="evidence" value="ECO:0007669"/>
    <property type="project" value="InterPro"/>
</dbReference>
<proteinExistence type="predicted"/>
<dbReference type="AlphaFoldDB" id="A0A177UB16"/>
<accession>A0A177UB16</accession>
<dbReference type="GO" id="GO:0005743">
    <property type="term" value="C:mitochondrial inner membrane"/>
    <property type="evidence" value="ECO:0007669"/>
    <property type="project" value="TreeGrafter"/>
</dbReference>
<dbReference type="Pfam" id="PF08695">
    <property type="entry name" value="Coa1"/>
    <property type="match status" value="1"/>
</dbReference>
<comment type="caution">
    <text evidence="4">The sequence shown here is derived from an EMBL/GenBank/DDBJ whole genome shotgun (WGS) entry which is preliminary data.</text>
</comment>
<evidence type="ECO:0000313" key="5">
    <source>
        <dbReference type="Proteomes" id="UP000077671"/>
    </source>
</evidence>
<dbReference type="InterPro" id="IPR014807">
    <property type="entry name" value="Coa1"/>
</dbReference>
<reference evidence="3" key="3">
    <citation type="submission" date="2020-10" db="EMBL/GenBank/DDBJ databases">
        <authorList>
            <person name="Sedaghatjoo S."/>
        </authorList>
    </citation>
    <scope>NUCLEOTIDE SEQUENCE</scope>
    <source>
        <strain evidence="3">AZH3</strain>
    </source>
</reference>
<sequence length="225" mass="23673">MSVQRVAAQRLLSAVRAPSAPPAIDALSIARSLSDRRCVQLGPHRRAFSLSTSARASASGRNSAAAATALGGSSAGASTDAPRTRNSRGLRPELPRLPNNRPLFIALALLGVGGWVAFAQFATNKERLASSAFRSALVQVKDSAAAQRALGDPIMLVPSLVGDPWISGSVNTMQGRVDLSFEVKGAKGKGRAYFTSIRQASHLPFEIIRFLLVTDNGDSISLLPD</sequence>
<dbReference type="PANTHER" id="PTHR28523">
    <property type="entry name" value="CYTOCHROME C OXIDASE ASSEMBLY FACTOR 1"/>
    <property type="match status" value="1"/>
</dbReference>
<keyword evidence="2" id="KW-0472">Membrane</keyword>
<evidence type="ECO:0000256" key="2">
    <source>
        <dbReference type="SAM" id="Phobius"/>
    </source>
</evidence>
<evidence type="ECO:0000313" key="4">
    <source>
        <dbReference type="EMBL" id="KAE8262092.1"/>
    </source>
</evidence>
<reference evidence="4" key="2">
    <citation type="journal article" date="2019" name="IMA Fungus">
        <title>Genome sequencing and comparison of five Tilletia species to identify candidate genes for the detection of regulated species infecting wheat.</title>
        <authorList>
            <person name="Nguyen H.D.T."/>
            <person name="Sultana T."/>
            <person name="Kesanakurti P."/>
            <person name="Hambleton S."/>
        </authorList>
    </citation>
    <scope>NUCLEOTIDE SEQUENCE</scope>
    <source>
        <strain evidence="4">DAOMC 238032</strain>
    </source>
</reference>
<dbReference type="InterPro" id="IPR042432">
    <property type="entry name" value="Coa1_fungi"/>
</dbReference>
<dbReference type="Proteomes" id="UP000077671">
    <property type="component" value="Unassembled WGS sequence"/>
</dbReference>
<evidence type="ECO:0008006" key="7">
    <source>
        <dbReference type="Google" id="ProtNLM"/>
    </source>
</evidence>
<keyword evidence="6" id="KW-1185">Reference proteome</keyword>
<dbReference type="Proteomes" id="UP000836402">
    <property type="component" value="Unassembled WGS sequence"/>
</dbReference>
<protein>
    <recommendedName>
        <fullName evidence="7">DUF1783-domain-containing protein</fullName>
    </recommendedName>
</protein>
<evidence type="ECO:0000313" key="6">
    <source>
        <dbReference type="Proteomes" id="UP000836402"/>
    </source>
</evidence>
<dbReference type="EMBL" id="CAJHJG010000004">
    <property type="protein sequence ID" value="CAD6895874.1"/>
    <property type="molecule type" value="Genomic_DNA"/>
</dbReference>
<feature type="region of interest" description="Disordered" evidence="1">
    <location>
        <begin position="68"/>
        <end position="94"/>
    </location>
</feature>
<feature type="transmembrane region" description="Helical" evidence="2">
    <location>
        <begin position="103"/>
        <end position="122"/>
    </location>
</feature>
<dbReference type="PANTHER" id="PTHR28523:SF1">
    <property type="entry name" value="CYTOCHROME C OXIDASE ASSEMBLY FACTOR 1"/>
    <property type="match status" value="1"/>
</dbReference>
<name>A0A177UB16_9BASI</name>